<dbReference type="GO" id="GO:0032040">
    <property type="term" value="C:small-subunit processome"/>
    <property type="evidence" value="ECO:0007669"/>
    <property type="project" value="TreeGrafter"/>
</dbReference>
<feature type="repeat" description="WD" evidence="5">
    <location>
        <begin position="210"/>
        <end position="251"/>
    </location>
</feature>
<dbReference type="OrthoDB" id="189968at2759"/>
<keyword evidence="2 5" id="KW-0853">WD repeat</keyword>
<dbReference type="SUPFAM" id="SSF50978">
    <property type="entry name" value="WD40 repeat-like"/>
    <property type="match status" value="1"/>
</dbReference>
<dbReference type="EMBL" id="LSSL01005507">
    <property type="protein sequence ID" value="OLY78801.1"/>
    <property type="molecule type" value="Genomic_DNA"/>
</dbReference>
<dbReference type="InterPro" id="IPR036322">
    <property type="entry name" value="WD40_repeat_dom_sf"/>
</dbReference>
<dbReference type="PROSITE" id="PS00678">
    <property type="entry name" value="WD_REPEATS_1"/>
    <property type="match status" value="2"/>
</dbReference>
<keyword evidence="3" id="KW-0677">Repeat</keyword>
<dbReference type="InterPro" id="IPR001680">
    <property type="entry name" value="WD40_rpt"/>
</dbReference>
<dbReference type="STRING" id="133383.A0A1R0GPG7"/>
<dbReference type="AlphaFoldDB" id="A0A1R0GPG7"/>
<evidence type="ECO:0000256" key="4">
    <source>
        <dbReference type="ARBA" id="ARBA00023242"/>
    </source>
</evidence>
<dbReference type="InterPro" id="IPR020472">
    <property type="entry name" value="WD40_PAC1"/>
</dbReference>
<dbReference type="Pfam" id="PF00400">
    <property type="entry name" value="WD40"/>
    <property type="match status" value="5"/>
</dbReference>
<evidence type="ECO:0000256" key="1">
    <source>
        <dbReference type="ARBA" id="ARBA00004123"/>
    </source>
</evidence>
<comment type="subcellular location">
    <subcellularLocation>
        <location evidence="1">Nucleus</location>
    </subcellularLocation>
</comment>
<dbReference type="PROSITE" id="PS50082">
    <property type="entry name" value="WD_REPEATS_2"/>
    <property type="match status" value="4"/>
</dbReference>
<evidence type="ECO:0000256" key="3">
    <source>
        <dbReference type="ARBA" id="ARBA00022737"/>
    </source>
</evidence>
<gene>
    <name evidence="7" type="ORF">AYI68_g7144</name>
</gene>
<evidence type="ECO:0000313" key="8">
    <source>
        <dbReference type="Proteomes" id="UP000187455"/>
    </source>
</evidence>
<protein>
    <submittedName>
        <fullName evidence="7">U3 small nucleolar RNA-interacting protein 2</fullName>
    </submittedName>
</protein>
<comment type="caution">
    <text evidence="7">The sequence shown here is derived from an EMBL/GenBank/DDBJ whole genome shotgun (WGS) entry which is preliminary data.</text>
</comment>
<evidence type="ECO:0000256" key="6">
    <source>
        <dbReference type="SAM" id="MobiDB-lite"/>
    </source>
</evidence>
<feature type="repeat" description="WD" evidence="5">
    <location>
        <begin position="252"/>
        <end position="293"/>
    </location>
</feature>
<evidence type="ECO:0000256" key="2">
    <source>
        <dbReference type="ARBA" id="ARBA00022574"/>
    </source>
</evidence>
<feature type="repeat" description="WD" evidence="5">
    <location>
        <begin position="463"/>
        <end position="504"/>
    </location>
</feature>
<feature type="repeat" description="WD" evidence="5">
    <location>
        <begin position="157"/>
        <end position="198"/>
    </location>
</feature>
<dbReference type="Gene3D" id="2.130.10.10">
    <property type="entry name" value="YVTN repeat-like/Quinoprotein amine dehydrogenase"/>
    <property type="match status" value="2"/>
</dbReference>
<name>A0A1R0GPG7_9FUNG</name>
<feature type="compositionally biased region" description="Basic and acidic residues" evidence="6">
    <location>
        <begin position="1"/>
        <end position="18"/>
    </location>
</feature>
<dbReference type="PROSITE" id="PS50294">
    <property type="entry name" value="WD_REPEATS_REGION"/>
    <property type="match status" value="3"/>
</dbReference>
<dbReference type="PRINTS" id="PR00320">
    <property type="entry name" value="GPROTEINBRPT"/>
</dbReference>
<dbReference type="PANTHER" id="PTHR19865">
    <property type="entry name" value="U3 SMALL NUCLEOLAR RNA INTERACTING PROTEIN 2"/>
    <property type="match status" value="1"/>
</dbReference>
<dbReference type="InterPro" id="IPR019775">
    <property type="entry name" value="WD40_repeat_CS"/>
</dbReference>
<reference evidence="7 8" key="1">
    <citation type="journal article" date="2016" name="Mol. Biol. Evol.">
        <title>Genome-Wide Survey of Gut Fungi (Harpellales) Reveals the First Horizontally Transferred Ubiquitin Gene from a Mosquito Host.</title>
        <authorList>
            <person name="Wang Y."/>
            <person name="White M.M."/>
            <person name="Kvist S."/>
            <person name="Moncalvo J.M."/>
        </authorList>
    </citation>
    <scope>NUCLEOTIDE SEQUENCE [LARGE SCALE GENOMIC DNA]</scope>
    <source>
        <strain evidence="7 8">ALG-7-W6</strain>
    </source>
</reference>
<keyword evidence="8" id="KW-1185">Reference proteome</keyword>
<dbReference type="Proteomes" id="UP000187455">
    <property type="component" value="Unassembled WGS sequence"/>
</dbReference>
<dbReference type="InterPro" id="IPR039241">
    <property type="entry name" value="Rrp9-like"/>
</dbReference>
<evidence type="ECO:0000313" key="7">
    <source>
        <dbReference type="EMBL" id="OLY78801.1"/>
    </source>
</evidence>
<accession>A0A1R0GPG7</accession>
<dbReference type="PANTHER" id="PTHR19865:SF0">
    <property type="entry name" value="U3 SMALL NUCLEOLAR RNA-INTERACTING PROTEIN 2"/>
    <property type="match status" value="1"/>
</dbReference>
<organism evidence="7 8">
    <name type="scientific">Smittium mucronatum</name>
    <dbReference type="NCBI Taxonomy" id="133383"/>
    <lineage>
        <taxon>Eukaryota</taxon>
        <taxon>Fungi</taxon>
        <taxon>Fungi incertae sedis</taxon>
        <taxon>Zoopagomycota</taxon>
        <taxon>Kickxellomycotina</taxon>
        <taxon>Harpellomycetes</taxon>
        <taxon>Harpellales</taxon>
        <taxon>Legeriomycetaceae</taxon>
        <taxon>Smittium</taxon>
    </lineage>
</organism>
<dbReference type="GO" id="GO:0034511">
    <property type="term" value="F:U3 snoRNA binding"/>
    <property type="evidence" value="ECO:0007669"/>
    <property type="project" value="InterPro"/>
</dbReference>
<feature type="region of interest" description="Disordered" evidence="6">
    <location>
        <begin position="1"/>
        <end position="88"/>
    </location>
</feature>
<dbReference type="InterPro" id="IPR015943">
    <property type="entry name" value="WD40/YVTN_repeat-like_dom_sf"/>
</dbReference>
<sequence>MAKDKFLTRPVGDKEGRFSGKRRAAGMKQGGSNSTKRTKPAFNSKRPEKDDNDDFDQVGVNADFSDSDSESDVASQDSDSFLGPETETERRLRIAKEYVSSLKKDAESMEADAEQIDADLISSRLQQDVDDSLGRIHKRIADNFKTNLSSIEPIIFKNGHHLSVTCVQISPDGKYVYSGSKDNSIVKWSLELKKRIKTIKGQKKGGKIYNLGHCDSVLCMAISSDGKFLATGSKDRLIHIWDASTMDYLNTFRQHKDSVTGLAFRKGQNQLYSCSMDRMVKLWNVDERAFIETLYGHQDSIGDICTLQREQAVTVGCRDKSARVWKIIDETQLVFRAGATTEVSKVLNSSNSLQIDQDDSLTLPGQESFNEEDIDIDDAAFALTSKGLNKAVVSILKQYKRDIKTAIDRKVDFVEMSVDTVSMLDEETFITGGDSGAISLWSFSKKKPIFTFHIAHGIEEEGATFYPRGISSLSCIPLSDMFVSGSYDGSIRIWKVNANKYQGFKLINSIPALGYINGLACYEHKSTSRNPLLTTPNPITIVAAVGQEHKLGRWGRIKSTRNSIQVFRIEPFFKK</sequence>
<evidence type="ECO:0000256" key="5">
    <source>
        <dbReference type="PROSITE-ProRule" id="PRU00221"/>
    </source>
</evidence>
<keyword evidence="4" id="KW-0539">Nucleus</keyword>
<dbReference type="SMART" id="SM00320">
    <property type="entry name" value="WD40"/>
    <property type="match status" value="6"/>
</dbReference>
<proteinExistence type="predicted"/>